<evidence type="ECO:0000313" key="6">
    <source>
        <dbReference type="EMBL" id="GAA1402876.1"/>
    </source>
</evidence>
<dbReference type="Gene3D" id="2.40.128.340">
    <property type="match status" value="2"/>
</dbReference>
<keyword evidence="7" id="KW-1185">Reference proteome</keyword>
<comment type="similarity">
    <text evidence="1">Belongs to the transglycosylase family. Rpf subfamily.</text>
</comment>
<dbReference type="Proteomes" id="UP001499863">
    <property type="component" value="Unassembled WGS sequence"/>
</dbReference>
<dbReference type="InterPro" id="IPR013517">
    <property type="entry name" value="FG-GAP"/>
</dbReference>
<dbReference type="Pfam" id="PF06737">
    <property type="entry name" value="Transglycosylas"/>
    <property type="match status" value="1"/>
</dbReference>
<reference evidence="7" key="1">
    <citation type="journal article" date="2019" name="Int. J. Syst. Evol. Microbiol.">
        <title>The Global Catalogue of Microorganisms (GCM) 10K type strain sequencing project: providing services to taxonomists for standard genome sequencing and annotation.</title>
        <authorList>
            <consortium name="The Broad Institute Genomics Platform"/>
            <consortium name="The Broad Institute Genome Sequencing Center for Infectious Disease"/>
            <person name="Wu L."/>
            <person name="Ma J."/>
        </authorList>
    </citation>
    <scope>NUCLEOTIDE SEQUENCE [LARGE SCALE GENOMIC DNA]</scope>
    <source>
        <strain evidence="7">JCM 12393</strain>
    </source>
</reference>
<feature type="chain" id="PRO_5047477106" description="Resuscitation-promoting factor core lysozyme-like domain-containing protein" evidence="4">
    <location>
        <begin position="30"/>
        <end position="392"/>
    </location>
</feature>
<evidence type="ECO:0000256" key="1">
    <source>
        <dbReference type="ARBA" id="ARBA00010830"/>
    </source>
</evidence>
<dbReference type="InterPro" id="IPR010618">
    <property type="entry name" value="RPF"/>
</dbReference>
<name>A0ABN1YB55_9ACTN</name>
<dbReference type="PANTHER" id="PTHR44103:SF1">
    <property type="entry name" value="PROPROTEIN CONVERTASE P"/>
    <property type="match status" value="1"/>
</dbReference>
<accession>A0ABN1YB55</accession>
<feature type="domain" description="Resuscitation-promoting factor core lysozyme-like" evidence="5">
    <location>
        <begin position="30"/>
        <end position="105"/>
    </location>
</feature>
<proteinExistence type="inferred from homology"/>
<evidence type="ECO:0000313" key="7">
    <source>
        <dbReference type="Proteomes" id="UP001499863"/>
    </source>
</evidence>
<dbReference type="SUPFAM" id="SSF69318">
    <property type="entry name" value="Integrin alpha N-terminal domain"/>
    <property type="match status" value="1"/>
</dbReference>
<evidence type="ECO:0000256" key="2">
    <source>
        <dbReference type="ARBA" id="ARBA00022729"/>
    </source>
</evidence>
<dbReference type="InterPro" id="IPR028994">
    <property type="entry name" value="Integrin_alpha_N"/>
</dbReference>
<keyword evidence="3" id="KW-0378">Hydrolase</keyword>
<organism evidence="6 7">
    <name type="scientific">Kitasatospora putterlickiae</name>
    <dbReference type="NCBI Taxonomy" id="221725"/>
    <lineage>
        <taxon>Bacteria</taxon>
        <taxon>Bacillati</taxon>
        <taxon>Actinomycetota</taxon>
        <taxon>Actinomycetes</taxon>
        <taxon>Kitasatosporales</taxon>
        <taxon>Streptomycetaceae</taxon>
        <taxon>Kitasatospora</taxon>
    </lineage>
</organism>
<dbReference type="CDD" id="cd13925">
    <property type="entry name" value="RPF"/>
    <property type="match status" value="1"/>
</dbReference>
<evidence type="ECO:0000256" key="3">
    <source>
        <dbReference type="ARBA" id="ARBA00022801"/>
    </source>
</evidence>
<feature type="signal peptide" evidence="4">
    <location>
        <begin position="1"/>
        <end position="29"/>
    </location>
</feature>
<dbReference type="EMBL" id="BAAAKJ010000255">
    <property type="protein sequence ID" value="GAA1402876.1"/>
    <property type="molecule type" value="Genomic_DNA"/>
</dbReference>
<evidence type="ECO:0000256" key="4">
    <source>
        <dbReference type="SAM" id="SignalP"/>
    </source>
</evidence>
<evidence type="ECO:0000259" key="5">
    <source>
        <dbReference type="Pfam" id="PF06737"/>
    </source>
</evidence>
<dbReference type="Pfam" id="PF13517">
    <property type="entry name" value="FG-GAP_3"/>
    <property type="match status" value="2"/>
</dbReference>
<comment type="caution">
    <text evidence="6">The sequence shown here is derived from an EMBL/GenBank/DDBJ whole genome shotgun (WGS) entry which is preliminary data.</text>
</comment>
<dbReference type="PANTHER" id="PTHR44103">
    <property type="entry name" value="PROPROTEIN CONVERTASE P"/>
    <property type="match status" value="1"/>
</dbReference>
<keyword evidence="2 4" id="KW-0732">Signal</keyword>
<dbReference type="Gene3D" id="1.10.530.10">
    <property type="match status" value="1"/>
</dbReference>
<dbReference type="InterPro" id="IPR023346">
    <property type="entry name" value="Lysozyme-like_dom_sf"/>
</dbReference>
<protein>
    <recommendedName>
        <fullName evidence="5">Resuscitation-promoting factor core lysozyme-like domain-containing protein</fullName>
    </recommendedName>
</protein>
<sequence>MRRRIRHPLACLSLAAMCTALLTAQDASAASIETWEKMAQCEASGNWAANTGNGHYGGLQFAASTWVGFGGTVYASRADLATKYQQIEIAEKVLKGQGPGAWPDCSVIVGLAKDTSSPVYPTVKRLRLDFNGDGKADVAGKLSDGNLLLWTGNGNGTLNTQSGYSLWPNNGFGQVSDLVAADFNGDGKTDVAGKLSDGTLLWWKGLGNGTLDPASGWSMWPDTGFSAVSGLLAGDFNGDGKADIAGKLSDGNLLLWTGNGDGTLNTQSGYSLWPNNGFGQVSELVAADFNGDGKTDVAGKLSDGTLLWWKGLGNGTLDPASGWSMWPDNGFSQVHNLVADDFNGDGKADIAGKLSDGNLLLWTGNGDGTLNTNSGHGMWPDNGFNAVNPLIG</sequence>
<gene>
    <name evidence="6" type="ORF">GCM10009639_46830</name>
</gene>
<dbReference type="SUPFAM" id="SSF53955">
    <property type="entry name" value="Lysozyme-like"/>
    <property type="match status" value="1"/>
</dbReference>